<dbReference type="OrthoDB" id="6513042at2759"/>
<gene>
    <name evidence="1" type="ORF">HHK36_017337</name>
</gene>
<keyword evidence="2" id="KW-1185">Reference proteome</keyword>
<dbReference type="EMBL" id="JABCRI010000011">
    <property type="protein sequence ID" value="KAF8398410.1"/>
    <property type="molecule type" value="Genomic_DNA"/>
</dbReference>
<reference evidence="1 2" key="1">
    <citation type="submission" date="2020-04" db="EMBL/GenBank/DDBJ databases">
        <title>Plant Genome Project.</title>
        <authorList>
            <person name="Zhang R.-G."/>
        </authorList>
    </citation>
    <scope>NUCLEOTIDE SEQUENCE [LARGE SCALE GENOMIC DNA]</scope>
    <source>
        <strain evidence="1">YNK0</strain>
        <tissue evidence="1">Leaf</tissue>
    </source>
</reference>
<dbReference type="AlphaFoldDB" id="A0A834Z2L8"/>
<evidence type="ECO:0000313" key="1">
    <source>
        <dbReference type="EMBL" id="KAF8398410.1"/>
    </source>
</evidence>
<evidence type="ECO:0000313" key="2">
    <source>
        <dbReference type="Proteomes" id="UP000655225"/>
    </source>
</evidence>
<comment type="caution">
    <text evidence="1">The sequence shown here is derived from an EMBL/GenBank/DDBJ whole genome shotgun (WGS) entry which is preliminary data.</text>
</comment>
<accession>A0A834Z2L8</accession>
<dbReference type="Proteomes" id="UP000655225">
    <property type="component" value="Unassembled WGS sequence"/>
</dbReference>
<proteinExistence type="predicted"/>
<name>A0A834Z2L8_TETSI</name>
<organism evidence="1 2">
    <name type="scientific">Tetracentron sinense</name>
    <name type="common">Spur-leaf</name>
    <dbReference type="NCBI Taxonomy" id="13715"/>
    <lineage>
        <taxon>Eukaryota</taxon>
        <taxon>Viridiplantae</taxon>
        <taxon>Streptophyta</taxon>
        <taxon>Embryophyta</taxon>
        <taxon>Tracheophyta</taxon>
        <taxon>Spermatophyta</taxon>
        <taxon>Magnoliopsida</taxon>
        <taxon>Trochodendrales</taxon>
        <taxon>Trochodendraceae</taxon>
        <taxon>Tetracentron</taxon>
    </lineage>
</organism>
<protein>
    <submittedName>
        <fullName evidence="1">Uncharacterized protein</fullName>
    </submittedName>
</protein>
<sequence length="192" mass="21569">MIGVVGEEYLSIGLHAFNVQEISSLEDLSCCFPSVTSSFCTNLSGIGRLNVTYRRMKDALVQLNKSVQRGPASDLIPVKFGERPPTVSKKDVAVTLSISLSESDLREKDVKERRMNEGEAKVAIIHAKRFVQSSLTEDDEKQRRQTKGDRDLYSQWLPRLGKGSHYHFIGPIKLEERGISTIRSISVKVIYI</sequence>